<evidence type="ECO:0000256" key="6">
    <source>
        <dbReference type="ARBA" id="ARBA00023054"/>
    </source>
</evidence>
<dbReference type="GO" id="GO:0007007">
    <property type="term" value="P:inner mitochondrial membrane organization"/>
    <property type="evidence" value="ECO:0007669"/>
    <property type="project" value="TreeGrafter"/>
</dbReference>
<keyword evidence="2 10" id="KW-0812">Transmembrane</keyword>
<evidence type="ECO:0000313" key="13">
    <source>
        <dbReference type="Proteomes" id="UP001212997"/>
    </source>
</evidence>
<evidence type="ECO:0000256" key="10">
    <source>
        <dbReference type="RuleBase" id="RU364128"/>
    </source>
</evidence>
<dbReference type="PANTHER" id="PTHR31961">
    <property type="entry name" value="SENSITIVE TO HIGH EXPRESSION PROTEIN 9, MITOCHONDRIAL"/>
    <property type="match status" value="1"/>
</dbReference>
<dbReference type="InterPro" id="IPR008839">
    <property type="entry name" value="MDM33_fungi"/>
</dbReference>
<name>A0AAD5V9X8_9APHY</name>
<comment type="subcellular location">
    <subcellularLocation>
        <location evidence="10">Mitochondrion inner membrane</location>
        <topology evidence="10">Multi-pass membrane protein</topology>
    </subcellularLocation>
</comment>
<evidence type="ECO:0000256" key="1">
    <source>
        <dbReference type="ARBA" id="ARBA00007472"/>
    </source>
</evidence>
<dbReference type="GO" id="GO:0005743">
    <property type="term" value="C:mitochondrial inner membrane"/>
    <property type="evidence" value="ECO:0007669"/>
    <property type="project" value="UniProtKB-SubCell"/>
</dbReference>
<evidence type="ECO:0000256" key="3">
    <source>
        <dbReference type="ARBA" id="ARBA00022792"/>
    </source>
</evidence>
<organism evidence="12 13">
    <name type="scientific">Meripilus lineatus</name>
    <dbReference type="NCBI Taxonomy" id="2056292"/>
    <lineage>
        <taxon>Eukaryota</taxon>
        <taxon>Fungi</taxon>
        <taxon>Dikarya</taxon>
        <taxon>Basidiomycota</taxon>
        <taxon>Agaricomycotina</taxon>
        <taxon>Agaricomycetes</taxon>
        <taxon>Polyporales</taxon>
        <taxon>Meripilaceae</taxon>
        <taxon>Meripilus</taxon>
    </lineage>
</organism>
<accession>A0AAD5V9X8</accession>
<feature type="region of interest" description="Disordered" evidence="11">
    <location>
        <begin position="91"/>
        <end position="110"/>
    </location>
</feature>
<dbReference type="AlphaFoldDB" id="A0AAD5V9X8"/>
<evidence type="ECO:0000313" key="12">
    <source>
        <dbReference type="EMBL" id="KAJ3485977.1"/>
    </source>
</evidence>
<evidence type="ECO:0000256" key="2">
    <source>
        <dbReference type="ARBA" id="ARBA00022692"/>
    </source>
</evidence>
<proteinExistence type="inferred from homology"/>
<sequence>MLLKSSPALHPRAAVLRTRWPPNTVRSFRQCSRYSTSTQPPEKPTPTSSTDIPPPDETKSTSPDIVQEVQPEPQNKQDVKLEQETLQSPLLSAPSDYSSPPPPNNKQLEDLKESIRGWTETTATAIRKHADHYTARAAVRFAQLGKELNKVTGLKYMLLLIETRIGTARHAARHAKDEYSKAVIQRANSQRDVNDLLGRKSNWKDEDVSRFTALVRQDHLFEQEEARAKAAAEQTEGEVEREFTELMRVILNRYHEEQIWSDKIRSASTYGSLTVLGLNLVVFIMAILFVEPWKRRRLAQTRLNHPPPVELVIDPEELPLAVSLGEEGSISIPPTPENVEPAPPAPPISIWDTEIPLAVATSVTVSAIVGWVARSWYGR</sequence>
<keyword evidence="6" id="KW-0175">Coiled coil</keyword>
<evidence type="ECO:0000256" key="11">
    <source>
        <dbReference type="SAM" id="MobiDB-lite"/>
    </source>
</evidence>
<evidence type="ECO:0000256" key="5">
    <source>
        <dbReference type="ARBA" id="ARBA00022989"/>
    </source>
</evidence>
<keyword evidence="8 10" id="KW-0472">Membrane</keyword>
<evidence type="ECO:0000256" key="8">
    <source>
        <dbReference type="ARBA" id="ARBA00023136"/>
    </source>
</evidence>
<dbReference type="Pfam" id="PF05546">
    <property type="entry name" value="She9_MDM33"/>
    <property type="match status" value="1"/>
</dbReference>
<evidence type="ECO:0000256" key="7">
    <source>
        <dbReference type="ARBA" id="ARBA00023128"/>
    </source>
</evidence>
<gene>
    <name evidence="12" type="ORF">NLI96_g4561</name>
</gene>
<comment type="caution">
    <text evidence="12">The sequence shown here is derived from an EMBL/GenBank/DDBJ whole genome shotgun (WGS) entry which is preliminary data.</text>
</comment>
<keyword evidence="5 10" id="KW-1133">Transmembrane helix</keyword>
<feature type="transmembrane region" description="Helical" evidence="10">
    <location>
        <begin position="270"/>
        <end position="290"/>
    </location>
</feature>
<feature type="compositionally biased region" description="Polar residues" evidence="11">
    <location>
        <begin position="24"/>
        <end position="40"/>
    </location>
</feature>
<comment type="caution">
    <text evidence="10">Lacks conserved residue(s) required for the propagation of feature annotation.</text>
</comment>
<keyword evidence="7 10" id="KW-0496">Mitochondrion</keyword>
<evidence type="ECO:0000256" key="9">
    <source>
        <dbReference type="ARBA" id="ARBA00024807"/>
    </source>
</evidence>
<comment type="function">
    <text evidence="9">Required for the maintenance of the structure of the mitochondrial inner membrane. Involved in mitochondrial morphology. Causes growth arrest when highly overexpressed.</text>
</comment>
<comment type="subunit">
    <text evidence="10">Homooligomer.</text>
</comment>
<reference evidence="12" key="1">
    <citation type="submission" date="2022-07" db="EMBL/GenBank/DDBJ databases">
        <title>Genome Sequence of Physisporinus lineatus.</title>
        <authorList>
            <person name="Buettner E."/>
        </authorList>
    </citation>
    <scope>NUCLEOTIDE SEQUENCE</scope>
    <source>
        <strain evidence="12">VT162</strain>
    </source>
</reference>
<dbReference type="EMBL" id="JANAWD010000135">
    <property type="protein sequence ID" value="KAJ3485977.1"/>
    <property type="molecule type" value="Genomic_DNA"/>
</dbReference>
<keyword evidence="3 10" id="KW-0999">Mitochondrion inner membrane</keyword>
<keyword evidence="4 10" id="KW-0809">Transit peptide</keyword>
<feature type="region of interest" description="Disordered" evidence="11">
    <location>
        <begin position="18"/>
        <end position="82"/>
    </location>
</feature>
<keyword evidence="13" id="KW-1185">Reference proteome</keyword>
<protein>
    <recommendedName>
        <fullName evidence="10">Sensitive to high expression protein 9, mitochondrial</fullName>
    </recommendedName>
</protein>
<dbReference type="PANTHER" id="PTHR31961:SF3">
    <property type="entry name" value="SENSITIVE TO HIGH EXPRESSION PROTEIN 9, MITOCHONDRIAL"/>
    <property type="match status" value="1"/>
</dbReference>
<evidence type="ECO:0000256" key="4">
    <source>
        <dbReference type="ARBA" id="ARBA00022946"/>
    </source>
</evidence>
<dbReference type="Proteomes" id="UP001212997">
    <property type="component" value="Unassembled WGS sequence"/>
</dbReference>
<comment type="similarity">
    <text evidence="1 10">Belongs to the SHE9 family.</text>
</comment>